<evidence type="ECO:0000313" key="2">
    <source>
        <dbReference type="Proteomes" id="UP000565521"/>
    </source>
</evidence>
<organism evidence="1 2">
    <name type="scientific">Hymenobacter lapidiphilus</name>
    <dbReference type="NCBI Taxonomy" id="2608003"/>
    <lineage>
        <taxon>Bacteria</taxon>
        <taxon>Pseudomonadati</taxon>
        <taxon>Bacteroidota</taxon>
        <taxon>Cytophagia</taxon>
        <taxon>Cytophagales</taxon>
        <taxon>Hymenobacteraceae</taxon>
        <taxon>Hymenobacter</taxon>
    </lineage>
</organism>
<proteinExistence type="predicted"/>
<accession>A0A7Y7PT01</accession>
<comment type="caution">
    <text evidence="1">The sequence shown here is derived from an EMBL/GenBank/DDBJ whole genome shotgun (WGS) entry which is preliminary data.</text>
</comment>
<reference evidence="1 2" key="1">
    <citation type="submission" date="2020-05" db="EMBL/GenBank/DDBJ databases">
        <title>Hymenobacter terrestris sp. nov. and Hymenobacter lapidiphilus sp. nov., isolated from regoliths in Antarctica.</title>
        <authorList>
            <person name="Sedlacek I."/>
            <person name="Pantucek R."/>
            <person name="Zeman M."/>
            <person name="Holochova P."/>
            <person name="Kralova S."/>
            <person name="Stankova E."/>
            <person name="Sedo O."/>
            <person name="Micenkova L."/>
            <person name="Svec P."/>
            <person name="Gupta V."/>
            <person name="Sood U."/>
            <person name="Korpole U.S."/>
            <person name="Lal R."/>
        </authorList>
    </citation>
    <scope>NUCLEOTIDE SEQUENCE [LARGE SCALE GENOMIC DNA]</scope>
    <source>
        <strain evidence="1 2">P5342</strain>
    </source>
</reference>
<sequence>MLARRLHAHATGQRQRRAAFAAWLWAVTADERGQRRALPQGRALLAGPVGIHERVRHLN</sequence>
<dbReference type="EMBL" id="JABKAU010000076">
    <property type="protein sequence ID" value="NVO33489.1"/>
    <property type="molecule type" value="Genomic_DNA"/>
</dbReference>
<protein>
    <submittedName>
        <fullName evidence="1">Uncharacterized protein</fullName>
    </submittedName>
</protein>
<evidence type="ECO:0000313" key="1">
    <source>
        <dbReference type="EMBL" id="NVO33489.1"/>
    </source>
</evidence>
<dbReference type="RefSeq" id="WP_176910295.1">
    <property type="nucleotide sequence ID" value="NZ_JABKAU010000076.1"/>
</dbReference>
<keyword evidence="2" id="KW-1185">Reference proteome</keyword>
<name>A0A7Y7PT01_9BACT</name>
<dbReference type="AlphaFoldDB" id="A0A7Y7PT01"/>
<dbReference type="Proteomes" id="UP000565521">
    <property type="component" value="Unassembled WGS sequence"/>
</dbReference>
<gene>
    <name evidence="1" type="ORF">HW554_19995</name>
</gene>